<evidence type="ECO:0000256" key="2">
    <source>
        <dbReference type="SAM" id="SignalP"/>
    </source>
</evidence>
<comment type="caution">
    <text evidence="4">The sequence shown here is derived from an EMBL/GenBank/DDBJ whole genome shotgun (WGS) entry which is preliminary data.</text>
</comment>
<evidence type="ECO:0000259" key="3">
    <source>
        <dbReference type="Pfam" id="PF07589"/>
    </source>
</evidence>
<dbReference type="EMBL" id="SJPQ01000001">
    <property type="protein sequence ID" value="TWT91039.1"/>
    <property type="molecule type" value="Genomic_DNA"/>
</dbReference>
<dbReference type="OrthoDB" id="263525at2"/>
<dbReference type="InterPro" id="IPR013424">
    <property type="entry name" value="Ice-binding_C"/>
</dbReference>
<gene>
    <name evidence="4" type="ORF">Mal64_14380</name>
</gene>
<keyword evidence="2" id="KW-0732">Signal</keyword>
<dbReference type="Pfam" id="PF07589">
    <property type="entry name" value="PEP-CTERM"/>
    <property type="match status" value="1"/>
</dbReference>
<proteinExistence type="predicted"/>
<dbReference type="AlphaFoldDB" id="A0A5C5ZUF8"/>
<reference evidence="4 5" key="1">
    <citation type="submission" date="2019-02" db="EMBL/GenBank/DDBJ databases">
        <title>Deep-cultivation of Planctomycetes and their phenomic and genomic characterization uncovers novel biology.</title>
        <authorList>
            <person name="Wiegand S."/>
            <person name="Jogler M."/>
            <person name="Boedeker C."/>
            <person name="Pinto D."/>
            <person name="Vollmers J."/>
            <person name="Rivas-Marin E."/>
            <person name="Kohn T."/>
            <person name="Peeters S.H."/>
            <person name="Heuer A."/>
            <person name="Rast P."/>
            <person name="Oberbeckmann S."/>
            <person name="Bunk B."/>
            <person name="Jeske O."/>
            <person name="Meyerdierks A."/>
            <person name="Storesund J.E."/>
            <person name="Kallscheuer N."/>
            <person name="Luecker S."/>
            <person name="Lage O.M."/>
            <person name="Pohl T."/>
            <person name="Merkel B.J."/>
            <person name="Hornburger P."/>
            <person name="Mueller R.-W."/>
            <person name="Bruemmer F."/>
            <person name="Labrenz M."/>
            <person name="Spormann A.M."/>
            <person name="Op Den Camp H."/>
            <person name="Overmann J."/>
            <person name="Amann R."/>
            <person name="Jetten M.S.M."/>
            <person name="Mascher T."/>
            <person name="Medema M.H."/>
            <person name="Devos D.P."/>
            <person name="Kaster A.-K."/>
            <person name="Ovreas L."/>
            <person name="Rohde M."/>
            <person name="Galperin M.Y."/>
            <person name="Jogler C."/>
        </authorList>
    </citation>
    <scope>NUCLEOTIDE SEQUENCE [LARGE SCALE GENOMIC DNA]</scope>
    <source>
        <strain evidence="4 5">Mal64</strain>
    </source>
</reference>
<evidence type="ECO:0000256" key="1">
    <source>
        <dbReference type="SAM" id="MobiDB-lite"/>
    </source>
</evidence>
<evidence type="ECO:0000313" key="4">
    <source>
        <dbReference type="EMBL" id="TWT91039.1"/>
    </source>
</evidence>
<keyword evidence="5" id="KW-1185">Reference proteome</keyword>
<accession>A0A5C5ZUF8</accession>
<dbReference type="NCBIfam" id="TIGR02595">
    <property type="entry name" value="PEP_CTERM"/>
    <property type="match status" value="1"/>
</dbReference>
<name>A0A5C5ZUF8_9BACT</name>
<sequence length="313" mass="33453" precursor="true">MTIKNLLVLFAVAVATAVAPMAEAGIWYPTNHGNGADAEVRESNASQNRGDSTEIASRIKNAAPSLAGNDGSDRNSLIYTKFDITGLELPADGKTAFRMTYRNTNLSGNRLFDTVTPNVDNRAAMAVYALKTTAATWAEDTITYANAPGLVFPGDLNIGTRELTDDLVFLGTVTFPQVASLSNGVGGQNRLPVGGVLKFESENLDDFVGQAIIDGATEVTLVTGTFHDGNIGIESWLNFNYLFNPKEQTTLNDDPSWDSDVEDDMNALGSPHSGADNSTGRYSPSLLLRVPEPTSLSLISLVAAGFVARRRRS</sequence>
<feature type="region of interest" description="Disordered" evidence="1">
    <location>
        <begin position="252"/>
        <end position="281"/>
    </location>
</feature>
<organism evidence="4 5">
    <name type="scientific">Pseudobythopirellula maris</name>
    <dbReference type="NCBI Taxonomy" id="2527991"/>
    <lineage>
        <taxon>Bacteria</taxon>
        <taxon>Pseudomonadati</taxon>
        <taxon>Planctomycetota</taxon>
        <taxon>Planctomycetia</taxon>
        <taxon>Pirellulales</taxon>
        <taxon>Lacipirellulaceae</taxon>
        <taxon>Pseudobythopirellula</taxon>
    </lineage>
</organism>
<dbReference type="RefSeq" id="WP_146398426.1">
    <property type="nucleotide sequence ID" value="NZ_SJPQ01000001.1"/>
</dbReference>
<feature type="domain" description="Ice-binding protein C-terminal" evidence="3">
    <location>
        <begin position="290"/>
        <end position="311"/>
    </location>
</feature>
<evidence type="ECO:0000313" key="5">
    <source>
        <dbReference type="Proteomes" id="UP000315440"/>
    </source>
</evidence>
<protein>
    <recommendedName>
        <fullName evidence="3">Ice-binding protein C-terminal domain-containing protein</fullName>
    </recommendedName>
</protein>
<feature type="compositionally biased region" description="Acidic residues" evidence="1">
    <location>
        <begin position="255"/>
        <end position="265"/>
    </location>
</feature>
<feature type="chain" id="PRO_5022859597" description="Ice-binding protein C-terminal domain-containing protein" evidence="2">
    <location>
        <begin position="25"/>
        <end position="313"/>
    </location>
</feature>
<dbReference type="Proteomes" id="UP000315440">
    <property type="component" value="Unassembled WGS sequence"/>
</dbReference>
<feature type="signal peptide" evidence="2">
    <location>
        <begin position="1"/>
        <end position="24"/>
    </location>
</feature>